<evidence type="ECO:0000313" key="2">
    <source>
        <dbReference type="Proteomes" id="UP000291106"/>
    </source>
</evidence>
<keyword evidence="2" id="KW-1185">Reference proteome</keyword>
<gene>
    <name evidence="1" type="ORF">EXU30_01965</name>
</gene>
<reference evidence="1 2" key="1">
    <citation type="submission" date="2019-02" db="EMBL/GenBank/DDBJ databases">
        <title>Shewanella sp. D4-2 isolated from Dokdo Island.</title>
        <authorList>
            <person name="Baek K."/>
        </authorList>
    </citation>
    <scope>NUCLEOTIDE SEQUENCE [LARGE SCALE GENOMIC DNA]</scope>
    <source>
        <strain evidence="1 2">D4-2</strain>
    </source>
</reference>
<dbReference type="KEGG" id="smai:EXU30_01965"/>
<dbReference type="OrthoDB" id="8581915at2"/>
<sequence length="184" mass="21056">MQIGRLVHKYRLKVVVENICASSCANYVITASHDVKVKKEALVGWHGGATQPLYMPMEVESSLLEASEDEEKNFHEQMRILINEEIDFFQLIGVNQAITILGMSPKLKETRHAPLFSYDTSTLQRLGLNIKFEEDQNHRSERRTELVQVFVLSRSLLASLLTLHEKKLEDWASSELSTEDVINE</sequence>
<dbReference type="EMBL" id="CP036200">
    <property type="protein sequence ID" value="QBF81593.1"/>
    <property type="molecule type" value="Genomic_DNA"/>
</dbReference>
<proteinExistence type="predicted"/>
<accession>A0A411PDG4</accession>
<organism evidence="1 2">
    <name type="scientific">Shewanella maritima</name>
    <dbReference type="NCBI Taxonomy" id="2520507"/>
    <lineage>
        <taxon>Bacteria</taxon>
        <taxon>Pseudomonadati</taxon>
        <taxon>Pseudomonadota</taxon>
        <taxon>Gammaproteobacteria</taxon>
        <taxon>Alteromonadales</taxon>
        <taxon>Shewanellaceae</taxon>
        <taxon>Shewanella</taxon>
    </lineage>
</organism>
<protein>
    <submittedName>
        <fullName evidence="1">Uncharacterized protein</fullName>
    </submittedName>
</protein>
<name>A0A411PDG4_9GAMM</name>
<dbReference type="RefSeq" id="WP_130597567.1">
    <property type="nucleotide sequence ID" value="NZ_CP036200.1"/>
</dbReference>
<dbReference type="Proteomes" id="UP000291106">
    <property type="component" value="Chromosome"/>
</dbReference>
<evidence type="ECO:0000313" key="1">
    <source>
        <dbReference type="EMBL" id="QBF81593.1"/>
    </source>
</evidence>
<dbReference type="AlphaFoldDB" id="A0A411PDG4"/>